<name>A0A061SAC2_9CHLO</name>
<feature type="domain" description="Glycosyl transferase family 1" evidence="3">
    <location>
        <begin position="303"/>
        <end position="394"/>
    </location>
</feature>
<protein>
    <submittedName>
        <fullName evidence="4">Group 1 glycosyl transferase</fullName>
    </submittedName>
</protein>
<organism evidence="4">
    <name type="scientific">Tetraselmis sp. GSL018</name>
    <dbReference type="NCBI Taxonomy" id="582737"/>
    <lineage>
        <taxon>Eukaryota</taxon>
        <taxon>Viridiplantae</taxon>
        <taxon>Chlorophyta</taxon>
        <taxon>core chlorophytes</taxon>
        <taxon>Chlorodendrophyceae</taxon>
        <taxon>Chlorodendrales</taxon>
        <taxon>Chlorodendraceae</taxon>
        <taxon>Tetraselmis</taxon>
    </lineage>
</organism>
<dbReference type="CDD" id="cd03801">
    <property type="entry name" value="GT4_PimA-like"/>
    <property type="match status" value="1"/>
</dbReference>
<dbReference type="AlphaFoldDB" id="A0A061SAC2"/>
<sequence length="577" mass="63692">MLAGGVLPFGKTLHYRGCGCPSSWQQGERLADLLDSEIVSAFADMHRGRVLPARPLSVAYMLPHHNVTGGMKCLVEHIRLLRRRGHRTIAVHRSDTATRAMPPWTAVEADVDIVCKLNQRLNDVYDVHRIDVVVVGIFHQVAELLMGVPAPVLYWEQGHEWLFGDPVRFQTQHNYLKQDQLFHMMLHLPVALAAVSTAVQDILHQEFGRQAVIIPNSIDCERFRPGTAAENPALADVEQGKLKVLLVGNPSLPLKGFDTALGALAVVSSILPLHITWVCQSMPSASNLPILSKARLDINYVVSPRQEDIPRLYRGHDALLFTSRYEAWGMPVMEAMASGLAVVTTDCLGVRTFAVHGVNALVSETNNPVMCAQHLMQVLTDSQLRHNLQMAGRETALKHTPDVVLRKLELLLYSLVSRSNKLLQIRKGALEQIQSACEWASAACSSRKKPARADASAPSLSSSHAQAQQLAIQAMAKHAPHVRLESLQARLPHALQTMEQTIALMHANMQAARSWQLQQLLSMQAPLPPPLLPQVNQQGQLEQLIAGARGGHPHPQLCCWDCSHTCLWPAGLDSYPK</sequence>
<dbReference type="PANTHER" id="PTHR46401">
    <property type="entry name" value="GLYCOSYLTRANSFERASE WBBK-RELATED"/>
    <property type="match status" value="1"/>
</dbReference>
<proteinExistence type="predicted"/>
<dbReference type="InterPro" id="IPR001296">
    <property type="entry name" value="Glyco_trans_1"/>
</dbReference>
<evidence type="ECO:0000259" key="3">
    <source>
        <dbReference type="Pfam" id="PF00534"/>
    </source>
</evidence>
<keyword evidence="2 4" id="KW-0808">Transferase</keyword>
<keyword evidence="1" id="KW-0328">Glycosyltransferase</keyword>
<accession>A0A061SAC2</accession>
<dbReference type="PANTHER" id="PTHR46401:SF2">
    <property type="entry name" value="GLYCOSYLTRANSFERASE WBBK-RELATED"/>
    <property type="match status" value="1"/>
</dbReference>
<dbReference type="Pfam" id="PF00534">
    <property type="entry name" value="Glycos_transf_1"/>
    <property type="match status" value="1"/>
</dbReference>
<dbReference type="GO" id="GO:0016757">
    <property type="term" value="F:glycosyltransferase activity"/>
    <property type="evidence" value="ECO:0007669"/>
    <property type="project" value="UniProtKB-KW"/>
</dbReference>
<evidence type="ECO:0000256" key="1">
    <source>
        <dbReference type="ARBA" id="ARBA00022676"/>
    </source>
</evidence>
<dbReference type="SUPFAM" id="SSF53756">
    <property type="entry name" value="UDP-Glycosyltransferase/glycogen phosphorylase"/>
    <property type="match status" value="1"/>
</dbReference>
<evidence type="ECO:0000256" key="2">
    <source>
        <dbReference type="ARBA" id="ARBA00022679"/>
    </source>
</evidence>
<reference evidence="4" key="1">
    <citation type="submission" date="2014-05" db="EMBL/GenBank/DDBJ databases">
        <title>The transcriptome of the halophilic microalga Tetraselmis sp. GSL018 isolated from the Great Salt Lake, Utah.</title>
        <authorList>
            <person name="Jinkerson R.E."/>
            <person name="D'Adamo S."/>
            <person name="Posewitz M.C."/>
        </authorList>
    </citation>
    <scope>NUCLEOTIDE SEQUENCE</scope>
    <source>
        <strain evidence="4">GSL018</strain>
    </source>
</reference>
<dbReference type="EMBL" id="GBEZ01005465">
    <property type="protein sequence ID" value="JAC79845.1"/>
    <property type="molecule type" value="Transcribed_RNA"/>
</dbReference>
<dbReference type="Gene3D" id="3.40.50.2000">
    <property type="entry name" value="Glycogen Phosphorylase B"/>
    <property type="match status" value="2"/>
</dbReference>
<gene>
    <name evidence="4" type="ORF">TSPGSL018_11700</name>
</gene>
<evidence type="ECO:0000313" key="4">
    <source>
        <dbReference type="EMBL" id="JAC79845.1"/>
    </source>
</evidence>